<reference evidence="8" key="1">
    <citation type="journal article" date="2021" name="Front. Plant Sci.">
        <title>Chromosome-Scale Genome Assembly for Chinese Sour Jujube and Insights Into Its Genome Evolution and Domestication Signature.</title>
        <authorList>
            <person name="Shen L.-Y."/>
            <person name="Luo H."/>
            <person name="Wang X.-L."/>
            <person name="Wang X.-M."/>
            <person name="Qiu X.-J."/>
            <person name="Liu H."/>
            <person name="Zhou S.-S."/>
            <person name="Jia K.-H."/>
            <person name="Nie S."/>
            <person name="Bao Y.-T."/>
            <person name="Zhang R.-G."/>
            <person name="Yun Q.-Z."/>
            <person name="Chai Y.-H."/>
            <person name="Lu J.-Y."/>
            <person name="Li Y."/>
            <person name="Zhao S.-W."/>
            <person name="Mao J.-F."/>
            <person name="Jia S.-G."/>
            <person name="Mao Y.-M."/>
        </authorList>
    </citation>
    <scope>NUCLEOTIDE SEQUENCE</scope>
    <source>
        <strain evidence="8">AT0</strain>
        <tissue evidence="8">Leaf</tissue>
    </source>
</reference>
<accession>A0A978VIP8</accession>
<evidence type="ECO:0000256" key="5">
    <source>
        <dbReference type="ARBA" id="ARBA00023136"/>
    </source>
</evidence>
<dbReference type="Proteomes" id="UP000813462">
    <property type="component" value="Unassembled WGS sequence"/>
</dbReference>
<organism evidence="8 9">
    <name type="scientific">Ziziphus jujuba var. spinosa</name>
    <dbReference type="NCBI Taxonomy" id="714518"/>
    <lineage>
        <taxon>Eukaryota</taxon>
        <taxon>Viridiplantae</taxon>
        <taxon>Streptophyta</taxon>
        <taxon>Embryophyta</taxon>
        <taxon>Tracheophyta</taxon>
        <taxon>Spermatophyta</taxon>
        <taxon>Magnoliopsida</taxon>
        <taxon>eudicotyledons</taxon>
        <taxon>Gunneridae</taxon>
        <taxon>Pentapetalae</taxon>
        <taxon>rosids</taxon>
        <taxon>fabids</taxon>
        <taxon>Rosales</taxon>
        <taxon>Rhamnaceae</taxon>
        <taxon>Paliureae</taxon>
        <taxon>Ziziphus</taxon>
    </lineage>
</organism>
<evidence type="ECO:0000256" key="1">
    <source>
        <dbReference type="ARBA" id="ARBA00004167"/>
    </source>
</evidence>
<feature type="domain" description="Apple" evidence="7">
    <location>
        <begin position="1"/>
        <end position="64"/>
    </location>
</feature>
<dbReference type="PANTHER" id="PTHR47974">
    <property type="entry name" value="OS07G0415500 PROTEIN"/>
    <property type="match status" value="1"/>
</dbReference>
<dbReference type="PANTHER" id="PTHR47974:SF19">
    <property type="entry name" value="RECEPTOR-LIKE SERINE_THREONINE-PROTEIN KINASE"/>
    <property type="match status" value="1"/>
</dbReference>
<keyword evidence="3" id="KW-0732">Signal</keyword>
<dbReference type="InterPro" id="IPR003609">
    <property type="entry name" value="Pan_app"/>
</dbReference>
<evidence type="ECO:0000256" key="4">
    <source>
        <dbReference type="ARBA" id="ARBA00022989"/>
    </source>
</evidence>
<evidence type="ECO:0000256" key="6">
    <source>
        <dbReference type="SAM" id="Phobius"/>
    </source>
</evidence>
<keyword evidence="2 6" id="KW-0812">Transmembrane</keyword>
<name>A0A978VIP8_ZIZJJ</name>
<protein>
    <recommendedName>
        <fullName evidence="7">Apple domain-containing protein</fullName>
    </recommendedName>
</protein>
<comment type="caution">
    <text evidence="8">The sequence shown here is derived from an EMBL/GenBank/DDBJ whole genome shotgun (WGS) entry which is preliminary data.</text>
</comment>
<sequence length="248" mass="27245">MSLSGAQKIVLVSNTVECKATCLNDCSCTAYAYKSNSCLIWNGDPMSLQQLPLNDSSGKLSSGFAGFLGLFVFVALRRRRKKMVRAGKSMEDPRLKGNTDPERLIRVRRLACWCIQYEETQRPSMGQIVQILEGLINVNLPPLPRLFLAFVDNPDEIISSTIWSSSAESPQASNGMSTASSRPIRPEVGGNADEVVLIGVYAICPKVADFSLAKLVGRDFSRVLMTMRGIRVNSCTRVDFRSNITAKA</sequence>
<evidence type="ECO:0000313" key="9">
    <source>
        <dbReference type="Proteomes" id="UP000813462"/>
    </source>
</evidence>
<evidence type="ECO:0000313" key="8">
    <source>
        <dbReference type="EMBL" id="KAH7532967.1"/>
    </source>
</evidence>
<dbReference type="GO" id="GO:0016020">
    <property type="term" value="C:membrane"/>
    <property type="evidence" value="ECO:0007669"/>
    <property type="project" value="UniProtKB-SubCell"/>
</dbReference>
<dbReference type="InterPro" id="IPR011009">
    <property type="entry name" value="Kinase-like_dom_sf"/>
</dbReference>
<dbReference type="CDD" id="cd01098">
    <property type="entry name" value="PAN_AP_plant"/>
    <property type="match status" value="1"/>
</dbReference>
<comment type="subcellular location">
    <subcellularLocation>
        <location evidence="1">Membrane</location>
        <topology evidence="1">Single-pass membrane protein</topology>
    </subcellularLocation>
</comment>
<dbReference type="AlphaFoldDB" id="A0A978VIP8"/>
<gene>
    <name evidence="8" type="ORF">FEM48_Zijuj04G0079500</name>
</gene>
<proteinExistence type="predicted"/>
<dbReference type="Gene3D" id="1.10.510.10">
    <property type="entry name" value="Transferase(Phosphotransferase) domain 1"/>
    <property type="match status" value="1"/>
</dbReference>
<keyword evidence="5 6" id="KW-0472">Membrane</keyword>
<keyword evidence="4 6" id="KW-1133">Transmembrane helix</keyword>
<feature type="transmembrane region" description="Helical" evidence="6">
    <location>
        <begin position="60"/>
        <end position="76"/>
    </location>
</feature>
<dbReference type="Pfam" id="PF08276">
    <property type="entry name" value="PAN_2"/>
    <property type="match status" value="1"/>
</dbReference>
<evidence type="ECO:0000256" key="2">
    <source>
        <dbReference type="ARBA" id="ARBA00022692"/>
    </source>
</evidence>
<dbReference type="SUPFAM" id="SSF56112">
    <property type="entry name" value="Protein kinase-like (PK-like)"/>
    <property type="match status" value="1"/>
</dbReference>
<dbReference type="EMBL" id="JAEACU010000004">
    <property type="protein sequence ID" value="KAH7532967.1"/>
    <property type="molecule type" value="Genomic_DNA"/>
</dbReference>
<evidence type="ECO:0000256" key="3">
    <source>
        <dbReference type="ARBA" id="ARBA00022729"/>
    </source>
</evidence>
<evidence type="ECO:0000259" key="7">
    <source>
        <dbReference type="PROSITE" id="PS50948"/>
    </source>
</evidence>
<dbReference type="PROSITE" id="PS50948">
    <property type="entry name" value="PAN"/>
    <property type="match status" value="1"/>
</dbReference>